<comment type="caution">
    <text evidence="1">The sequence shown here is derived from an EMBL/GenBank/DDBJ whole genome shotgun (WGS) entry which is preliminary data.</text>
</comment>
<dbReference type="Proteomes" id="UP000094224">
    <property type="component" value="Unassembled WGS sequence"/>
</dbReference>
<evidence type="ECO:0000313" key="2">
    <source>
        <dbReference type="Proteomes" id="UP000094224"/>
    </source>
</evidence>
<organism evidence="1 2">
    <name type="scientific">Mycobacterium sherrisii</name>
    <dbReference type="NCBI Taxonomy" id="243061"/>
    <lineage>
        <taxon>Bacteria</taxon>
        <taxon>Bacillati</taxon>
        <taxon>Actinomycetota</taxon>
        <taxon>Actinomycetes</taxon>
        <taxon>Mycobacteriales</taxon>
        <taxon>Mycobacteriaceae</taxon>
        <taxon>Mycobacterium</taxon>
        <taxon>Mycobacterium simiae complex</taxon>
    </lineage>
</organism>
<name>A0A1E3T839_9MYCO</name>
<evidence type="ECO:0008006" key="3">
    <source>
        <dbReference type="Google" id="ProtNLM"/>
    </source>
</evidence>
<dbReference type="Gene3D" id="3.40.50.720">
    <property type="entry name" value="NAD(P)-binding Rossmann-like Domain"/>
    <property type="match status" value="1"/>
</dbReference>
<gene>
    <name evidence="1" type="ORF">BHQ21_02820</name>
</gene>
<dbReference type="EMBL" id="MIHC01000003">
    <property type="protein sequence ID" value="ODR10053.1"/>
    <property type="molecule type" value="Genomic_DNA"/>
</dbReference>
<protein>
    <recommendedName>
        <fullName evidence="3">Short-chain dehydrogenase</fullName>
    </recommendedName>
</protein>
<sequence>MTCRTIVITGASDGIGAAAARRLSRGGDRVPGEHHVKRTIAKPSRLAADPGLARALWDGTLARVG</sequence>
<dbReference type="AlphaFoldDB" id="A0A1E3T839"/>
<evidence type="ECO:0000313" key="1">
    <source>
        <dbReference type="EMBL" id="ODR10053.1"/>
    </source>
</evidence>
<accession>A0A1E3T839</accession>
<dbReference type="InterPro" id="IPR036291">
    <property type="entry name" value="NAD(P)-bd_dom_sf"/>
</dbReference>
<proteinExistence type="predicted"/>
<dbReference type="SUPFAM" id="SSF51735">
    <property type="entry name" value="NAD(P)-binding Rossmann-fold domains"/>
    <property type="match status" value="1"/>
</dbReference>
<keyword evidence="2" id="KW-1185">Reference proteome</keyword>
<reference evidence="2" key="1">
    <citation type="submission" date="2016-09" db="EMBL/GenBank/DDBJ databases">
        <authorList>
            <person name="Greninger A.L."/>
            <person name="Jerome K.R."/>
            <person name="Mcnair B."/>
            <person name="Wallis C."/>
            <person name="Fang F."/>
        </authorList>
    </citation>
    <scope>NUCLEOTIDE SEQUENCE [LARGE SCALE GENOMIC DNA]</scope>
    <source>
        <strain evidence="2">BC1_M4</strain>
    </source>
</reference>